<feature type="chain" id="PRO_5012063648" description="Lipocalin-like domain-containing protein" evidence="1">
    <location>
        <begin position="22"/>
        <end position="140"/>
    </location>
</feature>
<accession>A0A286ACH2</accession>
<dbReference type="PROSITE" id="PS51257">
    <property type="entry name" value="PROKAR_LIPOPROTEIN"/>
    <property type="match status" value="1"/>
</dbReference>
<dbReference type="RefSeq" id="WP_097133139.1">
    <property type="nucleotide sequence ID" value="NZ_OCMT01000004.1"/>
</dbReference>
<evidence type="ECO:0000256" key="1">
    <source>
        <dbReference type="SAM" id="SignalP"/>
    </source>
</evidence>
<dbReference type="AlphaFoldDB" id="A0A286ACH2"/>
<name>A0A286ACH2_9SPHI</name>
<dbReference type="Proteomes" id="UP000219281">
    <property type="component" value="Unassembled WGS sequence"/>
</dbReference>
<evidence type="ECO:0000313" key="2">
    <source>
        <dbReference type="EMBL" id="SOD19610.1"/>
    </source>
</evidence>
<gene>
    <name evidence="2" type="ORF">SAMN06297358_3314</name>
</gene>
<reference evidence="3" key="1">
    <citation type="submission" date="2017-09" db="EMBL/GenBank/DDBJ databases">
        <authorList>
            <person name="Varghese N."/>
            <person name="Submissions S."/>
        </authorList>
    </citation>
    <scope>NUCLEOTIDE SEQUENCE [LARGE SCALE GENOMIC DNA]</scope>
    <source>
        <strain evidence="3">CGMCC 1.12803</strain>
    </source>
</reference>
<evidence type="ECO:0008006" key="4">
    <source>
        <dbReference type="Google" id="ProtNLM"/>
    </source>
</evidence>
<dbReference type="OrthoDB" id="710555at2"/>
<protein>
    <recommendedName>
        <fullName evidence="4">Lipocalin-like domain-containing protein</fullName>
    </recommendedName>
</protein>
<keyword evidence="1" id="KW-0732">Signal</keyword>
<organism evidence="2 3">
    <name type="scientific">Pedobacter xixiisoli</name>
    <dbReference type="NCBI Taxonomy" id="1476464"/>
    <lineage>
        <taxon>Bacteria</taxon>
        <taxon>Pseudomonadati</taxon>
        <taxon>Bacteroidota</taxon>
        <taxon>Sphingobacteriia</taxon>
        <taxon>Sphingobacteriales</taxon>
        <taxon>Sphingobacteriaceae</taxon>
        <taxon>Pedobacter</taxon>
    </lineage>
</organism>
<evidence type="ECO:0000313" key="3">
    <source>
        <dbReference type="Proteomes" id="UP000219281"/>
    </source>
</evidence>
<dbReference type="EMBL" id="OCMT01000004">
    <property type="protein sequence ID" value="SOD19610.1"/>
    <property type="molecule type" value="Genomic_DNA"/>
</dbReference>
<proteinExistence type="predicted"/>
<keyword evidence="3" id="KW-1185">Reference proteome</keyword>
<sequence>MQKFKKLLALSFCLVVLTAFFSCSKDDDNSSGNADEAAAARVVGTYKGTIDNFSTQYFDATIIVTKESGNRVKIAPKSGEVYSGVTAKIMVIQAIPTTDNATAQDPNGTLLYDNSQKTITLITKQTAASDVIFHFEGTKQ</sequence>
<feature type="signal peptide" evidence="1">
    <location>
        <begin position="1"/>
        <end position="21"/>
    </location>
</feature>